<dbReference type="PANTHER" id="PTHR10332">
    <property type="entry name" value="EQUILIBRATIVE NUCLEOSIDE TRANSPORTER"/>
    <property type="match status" value="1"/>
</dbReference>
<gene>
    <name evidence="8" type="ORF">BOTBODRAFT_156022</name>
</gene>
<keyword evidence="3" id="KW-0813">Transport</keyword>
<evidence type="ECO:0000256" key="2">
    <source>
        <dbReference type="ARBA" id="ARBA00007965"/>
    </source>
</evidence>
<keyword evidence="4 7" id="KW-0812">Transmembrane</keyword>
<evidence type="ECO:0000256" key="5">
    <source>
        <dbReference type="ARBA" id="ARBA00022989"/>
    </source>
</evidence>
<evidence type="ECO:0000313" key="8">
    <source>
        <dbReference type="EMBL" id="KDQ17251.1"/>
    </source>
</evidence>
<comment type="subcellular location">
    <subcellularLocation>
        <location evidence="1">Membrane</location>
        <topology evidence="1">Multi-pass membrane protein</topology>
    </subcellularLocation>
</comment>
<proteinExistence type="inferred from homology"/>
<dbReference type="OrthoDB" id="10261753at2759"/>
<dbReference type="InterPro" id="IPR002259">
    <property type="entry name" value="Eqnu_transpt"/>
</dbReference>
<feature type="transmembrane region" description="Helical" evidence="7">
    <location>
        <begin position="186"/>
        <end position="206"/>
    </location>
</feature>
<dbReference type="PRINTS" id="PR01130">
    <property type="entry name" value="DERENTRNSPRT"/>
</dbReference>
<dbReference type="PIRSF" id="PIRSF016379">
    <property type="entry name" value="ENT"/>
    <property type="match status" value="1"/>
</dbReference>
<dbReference type="GO" id="GO:0015205">
    <property type="term" value="F:nucleobase transmembrane transporter activity"/>
    <property type="evidence" value="ECO:0007669"/>
    <property type="project" value="TreeGrafter"/>
</dbReference>
<sequence length="441" mass="47694">MKAMYFLLGVSVWLPWFALFTASPYLLTRLEGWRLQPAFVSYLMLASCVSEVMVLAVASWTTTKLNASHRIRTSILVFTITLPILAISPTFTFPPPLFAFLVVVIAVAQSAARAYLEVAVVVHASVYGPFAIQACMAGQSTSGLLINTVQYIIALAAALGQGRRHPVPQPGGPIGKRASEAGTTSAILFFSVTTIFMAAVFLMFHASAMSKLGVVREHPRLASETEALIPLNNTVHEAQAMKLTTADKLEVVKANMAYNVAVAYGYVISMALWPAVTMSIQSVNWAPSNSIFFSPALFTPLHFFVISLATWTGTNLCSYPQLTTWSSRKILSISLARTAFIPLLLLCNIQRPGQESSSPPFINSDIVYFLILVGFGISEGYTITLGLMAAPSIEHNPKLRENQVDVAATVAEFSMISGMAIGSFLSFAVRAAICGCNPFIE</sequence>
<feature type="transmembrane region" description="Helical" evidence="7">
    <location>
        <begin position="97"/>
        <end position="116"/>
    </location>
</feature>
<keyword evidence="9" id="KW-1185">Reference proteome</keyword>
<feature type="transmembrane region" description="Helical" evidence="7">
    <location>
        <begin position="367"/>
        <end position="393"/>
    </location>
</feature>
<evidence type="ECO:0000256" key="1">
    <source>
        <dbReference type="ARBA" id="ARBA00004141"/>
    </source>
</evidence>
<evidence type="ECO:0008006" key="10">
    <source>
        <dbReference type="Google" id="ProtNLM"/>
    </source>
</evidence>
<feature type="transmembrane region" description="Helical" evidence="7">
    <location>
        <begin position="330"/>
        <end position="347"/>
    </location>
</feature>
<dbReference type="PANTHER" id="PTHR10332:SF88">
    <property type="entry name" value="EQUILIBRATIVE NUCLEOSIDE TRANSPORTER 1, ISOFORM A"/>
    <property type="match status" value="1"/>
</dbReference>
<comment type="similarity">
    <text evidence="2">Belongs to the SLC29A/ENT transporter (TC 2.A.57) family.</text>
</comment>
<evidence type="ECO:0000256" key="4">
    <source>
        <dbReference type="ARBA" id="ARBA00022692"/>
    </source>
</evidence>
<feature type="transmembrane region" description="Helical" evidence="7">
    <location>
        <begin position="256"/>
        <end position="278"/>
    </location>
</feature>
<dbReference type="GO" id="GO:0034257">
    <property type="term" value="F:nicotinamide riboside transmembrane transporter activity"/>
    <property type="evidence" value="ECO:0007669"/>
    <property type="project" value="TreeGrafter"/>
</dbReference>
<feature type="transmembrane region" description="Helical" evidence="7">
    <location>
        <begin position="38"/>
        <end position="61"/>
    </location>
</feature>
<evidence type="ECO:0000256" key="7">
    <source>
        <dbReference type="SAM" id="Phobius"/>
    </source>
</evidence>
<dbReference type="GO" id="GO:0005886">
    <property type="term" value="C:plasma membrane"/>
    <property type="evidence" value="ECO:0007669"/>
    <property type="project" value="TreeGrafter"/>
</dbReference>
<dbReference type="EMBL" id="KL198024">
    <property type="protein sequence ID" value="KDQ17251.1"/>
    <property type="molecule type" value="Genomic_DNA"/>
</dbReference>
<evidence type="ECO:0000256" key="6">
    <source>
        <dbReference type="ARBA" id="ARBA00023136"/>
    </source>
</evidence>
<organism evidence="8 9">
    <name type="scientific">Botryobasidium botryosum (strain FD-172 SS1)</name>
    <dbReference type="NCBI Taxonomy" id="930990"/>
    <lineage>
        <taxon>Eukaryota</taxon>
        <taxon>Fungi</taxon>
        <taxon>Dikarya</taxon>
        <taxon>Basidiomycota</taxon>
        <taxon>Agaricomycotina</taxon>
        <taxon>Agaricomycetes</taxon>
        <taxon>Cantharellales</taxon>
        <taxon>Botryobasidiaceae</taxon>
        <taxon>Botryobasidium</taxon>
    </lineage>
</organism>
<dbReference type="AlphaFoldDB" id="A0A067N0E2"/>
<name>A0A067N0E2_BOTB1</name>
<dbReference type="GO" id="GO:0000329">
    <property type="term" value="C:fungal-type vacuole membrane"/>
    <property type="evidence" value="ECO:0007669"/>
    <property type="project" value="TreeGrafter"/>
</dbReference>
<evidence type="ECO:0000313" key="9">
    <source>
        <dbReference type="Proteomes" id="UP000027195"/>
    </source>
</evidence>
<feature type="transmembrane region" description="Helical" evidence="7">
    <location>
        <begin position="73"/>
        <end position="91"/>
    </location>
</feature>
<keyword evidence="5 7" id="KW-1133">Transmembrane helix</keyword>
<keyword evidence="6 7" id="KW-0472">Membrane</keyword>
<accession>A0A067N0E2</accession>
<dbReference type="InParanoid" id="A0A067N0E2"/>
<feature type="transmembrane region" description="Helical" evidence="7">
    <location>
        <begin position="413"/>
        <end position="433"/>
    </location>
</feature>
<dbReference type="Pfam" id="PF01733">
    <property type="entry name" value="Nucleoside_tran"/>
    <property type="match status" value="1"/>
</dbReference>
<dbReference type="HOGENOM" id="CLU_021611_1_0_1"/>
<dbReference type="Proteomes" id="UP000027195">
    <property type="component" value="Unassembled WGS sequence"/>
</dbReference>
<feature type="transmembrane region" description="Helical" evidence="7">
    <location>
        <begin position="290"/>
        <end position="310"/>
    </location>
</feature>
<evidence type="ECO:0000256" key="3">
    <source>
        <dbReference type="ARBA" id="ARBA00022448"/>
    </source>
</evidence>
<protein>
    <recommendedName>
        <fullName evidence="10">Nucleoside transporter</fullName>
    </recommendedName>
</protein>
<reference evidence="9" key="1">
    <citation type="journal article" date="2014" name="Proc. Natl. Acad. Sci. U.S.A.">
        <title>Extensive sampling of basidiomycete genomes demonstrates inadequacy of the white-rot/brown-rot paradigm for wood decay fungi.</title>
        <authorList>
            <person name="Riley R."/>
            <person name="Salamov A.A."/>
            <person name="Brown D.W."/>
            <person name="Nagy L.G."/>
            <person name="Floudas D."/>
            <person name="Held B.W."/>
            <person name="Levasseur A."/>
            <person name="Lombard V."/>
            <person name="Morin E."/>
            <person name="Otillar R."/>
            <person name="Lindquist E.A."/>
            <person name="Sun H."/>
            <person name="LaButti K.M."/>
            <person name="Schmutz J."/>
            <person name="Jabbour D."/>
            <person name="Luo H."/>
            <person name="Baker S.E."/>
            <person name="Pisabarro A.G."/>
            <person name="Walton J.D."/>
            <person name="Blanchette R.A."/>
            <person name="Henrissat B."/>
            <person name="Martin F."/>
            <person name="Cullen D."/>
            <person name="Hibbett D.S."/>
            <person name="Grigoriev I.V."/>
        </authorList>
    </citation>
    <scope>NUCLEOTIDE SEQUENCE [LARGE SCALE GENOMIC DNA]</scope>
    <source>
        <strain evidence="9">FD-172 SS1</strain>
    </source>
</reference>